<reference evidence="11 12" key="1">
    <citation type="submission" date="2019-07" db="EMBL/GenBank/DDBJ databases">
        <authorList>
            <person name="Duangmal K."/>
            <person name="Teo W.F.A."/>
        </authorList>
    </citation>
    <scope>NUCLEOTIDE SEQUENCE [LARGE SCALE GENOMIC DNA]</scope>
    <source>
        <strain evidence="11 12">TBRC 6029</strain>
    </source>
</reference>
<gene>
    <name evidence="11" type="ORF">FNH05_04255</name>
</gene>
<feature type="transmembrane region" description="Helical" evidence="10">
    <location>
        <begin position="330"/>
        <end position="346"/>
    </location>
</feature>
<dbReference type="GO" id="GO:0016020">
    <property type="term" value="C:membrane"/>
    <property type="evidence" value="ECO:0007669"/>
    <property type="project" value="GOC"/>
</dbReference>
<comment type="pathway">
    <text evidence="2">Glycolipid biosynthesis; glycosylphosphatidylinositol-anchor biosynthesis.</text>
</comment>
<keyword evidence="3" id="KW-0337">GPI-anchor biosynthesis</keyword>
<feature type="transmembrane region" description="Helical" evidence="10">
    <location>
        <begin position="279"/>
        <end position="299"/>
    </location>
</feature>
<dbReference type="OrthoDB" id="151635at2"/>
<evidence type="ECO:0000256" key="8">
    <source>
        <dbReference type="ARBA" id="ARBA00022989"/>
    </source>
</evidence>
<dbReference type="Proteomes" id="UP000320011">
    <property type="component" value="Unassembled WGS sequence"/>
</dbReference>
<proteinExistence type="predicted"/>
<keyword evidence="12" id="KW-1185">Reference proteome</keyword>
<evidence type="ECO:0008006" key="13">
    <source>
        <dbReference type="Google" id="ProtNLM"/>
    </source>
</evidence>
<feature type="transmembrane region" description="Helical" evidence="10">
    <location>
        <begin position="12"/>
        <end position="33"/>
    </location>
</feature>
<keyword evidence="6 10" id="KW-0812">Transmembrane</keyword>
<dbReference type="GO" id="GO:0000009">
    <property type="term" value="F:alpha-1,6-mannosyltransferase activity"/>
    <property type="evidence" value="ECO:0007669"/>
    <property type="project" value="InterPro"/>
</dbReference>
<evidence type="ECO:0000256" key="1">
    <source>
        <dbReference type="ARBA" id="ARBA00004477"/>
    </source>
</evidence>
<evidence type="ECO:0000256" key="10">
    <source>
        <dbReference type="SAM" id="Phobius"/>
    </source>
</evidence>
<dbReference type="GO" id="GO:0006506">
    <property type="term" value="P:GPI anchor biosynthetic process"/>
    <property type="evidence" value="ECO:0007669"/>
    <property type="project" value="UniProtKB-UniPathway"/>
</dbReference>
<feature type="transmembrane region" description="Helical" evidence="10">
    <location>
        <begin position="353"/>
        <end position="375"/>
    </location>
</feature>
<evidence type="ECO:0000256" key="4">
    <source>
        <dbReference type="ARBA" id="ARBA00022676"/>
    </source>
</evidence>
<dbReference type="PANTHER" id="PTHR12468:SF2">
    <property type="entry name" value="GPI MANNOSYLTRANSFERASE 2"/>
    <property type="match status" value="1"/>
</dbReference>
<comment type="caution">
    <text evidence="11">The sequence shown here is derived from an EMBL/GenBank/DDBJ whole genome shotgun (WGS) entry which is preliminary data.</text>
</comment>
<name>A0A558DHS5_9PSEU</name>
<protein>
    <recommendedName>
        <fullName evidence="13">Glycosyltransferase RgtA/B/C/D-like domain-containing protein</fullName>
    </recommendedName>
</protein>
<evidence type="ECO:0000256" key="9">
    <source>
        <dbReference type="ARBA" id="ARBA00023136"/>
    </source>
</evidence>
<evidence type="ECO:0000313" key="12">
    <source>
        <dbReference type="Proteomes" id="UP000320011"/>
    </source>
</evidence>
<keyword evidence="5" id="KW-0808">Transferase</keyword>
<feature type="transmembrane region" description="Helical" evidence="10">
    <location>
        <begin position="183"/>
        <end position="203"/>
    </location>
</feature>
<reference evidence="11 12" key="2">
    <citation type="submission" date="2019-08" db="EMBL/GenBank/DDBJ databases">
        <title>Amycolatopsis acidicola sp. nov., isolated from peat swamp forest soil.</title>
        <authorList>
            <person name="Srisuk N."/>
        </authorList>
    </citation>
    <scope>NUCLEOTIDE SEQUENCE [LARGE SCALE GENOMIC DNA]</scope>
    <source>
        <strain evidence="11 12">TBRC 6029</strain>
    </source>
</reference>
<dbReference type="PANTHER" id="PTHR12468">
    <property type="entry name" value="GPI MANNOSYLTRANSFERASE 2"/>
    <property type="match status" value="1"/>
</dbReference>
<feature type="transmembrane region" description="Helical" evidence="10">
    <location>
        <begin position="98"/>
        <end position="118"/>
    </location>
</feature>
<dbReference type="Pfam" id="PF04188">
    <property type="entry name" value="Mannosyl_trans2"/>
    <property type="match status" value="1"/>
</dbReference>
<accession>A0A558DHS5</accession>
<feature type="transmembrane region" description="Helical" evidence="10">
    <location>
        <begin position="130"/>
        <end position="163"/>
    </location>
</feature>
<dbReference type="UniPathway" id="UPA00196"/>
<evidence type="ECO:0000256" key="5">
    <source>
        <dbReference type="ARBA" id="ARBA00022679"/>
    </source>
</evidence>
<dbReference type="InterPro" id="IPR007315">
    <property type="entry name" value="PIG-V/Gpi18"/>
</dbReference>
<keyword evidence="4" id="KW-0328">Glycosyltransferase</keyword>
<comment type="subcellular location">
    <subcellularLocation>
        <location evidence="1">Endoplasmic reticulum membrane</location>
        <topology evidence="1">Multi-pass membrane protein</topology>
    </subcellularLocation>
</comment>
<feature type="transmembrane region" description="Helical" evidence="10">
    <location>
        <begin position="210"/>
        <end position="229"/>
    </location>
</feature>
<keyword evidence="7" id="KW-0256">Endoplasmic reticulum</keyword>
<evidence type="ECO:0000256" key="6">
    <source>
        <dbReference type="ARBA" id="ARBA00022692"/>
    </source>
</evidence>
<keyword evidence="8 10" id="KW-1133">Transmembrane helix</keyword>
<keyword evidence="9 10" id="KW-0472">Membrane</keyword>
<dbReference type="EMBL" id="VJWX01000022">
    <property type="protein sequence ID" value="TVT60546.1"/>
    <property type="molecule type" value="Genomic_DNA"/>
</dbReference>
<evidence type="ECO:0000313" key="11">
    <source>
        <dbReference type="EMBL" id="TVT60546.1"/>
    </source>
</evidence>
<dbReference type="AlphaFoldDB" id="A0A558DHS5"/>
<evidence type="ECO:0000256" key="3">
    <source>
        <dbReference type="ARBA" id="ARBA00022502"/>
    </source>
</evidence>
<dbReference type="GO" id="GO:0004376">
    <property type="term" value="F:GPI mannosyltransferase activity"/>
    <property type="evidence" value="ECO:0007669"/>
    <property type="project" value="InterPro"/>
</dbReference>
<feature type="transmembrane region" description="Helical" evidence="10">
    <location>
        <begin position="306"/>
        <end position="324"/>
    </location>
</feature>
<organism evidence="11 12">
    <name type="scientific">Amycolatopsis rhizosphaerae</name>
    <dbReference type="NCBI Taxonomy" id="2053003"/>
    <lineage>
        <taxon>Bacteria</taxon>
        <taxon>Bacillati</taxon>
        <taxon>Actinomycetota</taxon>
        <taxon>Actinomycetes</taxon>
        <taxon>Pseudonocardiales</taxon>
        <taxon>Pseudonocardiaceae</taxon>
        <taxon>Amycolatopsis</taxon>
    </lineage>
</organism>
<evidence type="ECO:0000256" key="7">
    <source>
        <dbReference type="ARBA" id="ARBA00022824"/>
    </source>
</evidence>
<evidence type="ECO:0000256" key="2">
    <source>
        <dbReference type="ARBA" id="ARBA00004687"/>
    </source>
</evidence>
<sequence>MPAARPSRWLPFVPAAIYLGVRGTGMLVLAAAADTGLTDRLTAWDGLWYLKIAAHGYDLGPIPDADGHPNPFTRRAFFPAYPALLHALSAATGLNLTAAALLVSAVAGLVTAYGLARLGRIVRGGSRRAGHLLVALFAAAPMGIVLSMAYTEALFCALAVWVLVALLERRWLPAALGTAAAGLVRPTSLALVVVVVAAALLALHRRRDGLRPLAAALLAPAGLFGYLWWTGLRVHPEAGLFTRLGTWSELEQQGWATRFDGGAATLRFLRDAPWSGDGMTLLTVAVVLASVVLPAVALRGRLEWPLTGYAVLVMVQCLGSTSLMHAKPRLLLPAFTLLIPAAIGLAKRRRGTVVLILTAATAVSAWYGAYALTVWKYAI</sequence>